<gene>
    <name evidence="1" type="ORF">JFY71_03255</name>
</gene>
<evidence type="ECO:0000313" key="2">
    <source>
        <dbReference type="Proteomes" id="UP000595814"/>
    </source>
</evidence>
<organism evidence="1 2">
    <name type="scientific">Miniphocaeibacter halophilus</name>
    <dbReference type="NCBI Taxonomy" id="2931922"/>
    <lineage>
        <taxon>Bacteria</taxon>
        <taxon>Bacillati</taxon>
        <taxon>Bacillota</taxon>
        <taxon>Tissierellia</taxon>
        <taxon>Tissierellales</taxon>
        <taxon>Peptoniphilaceae</taxon>
        <taxon>Miniphocaeibacter</taxon>
    </lineage>
</organism>
<proteinExistence type="predicted"/>
<reference evidence="1 2" key="1">
    <citation type="journal article" date="2022" name="Int. J. Syst. Evol. Microbiol.">
        <title>Miniphocaeibacter halophilus sp. nov., an ammonium-tolerant acetate-producing bacterium isolated from a biogas system.</title>
        <authorList>
            <person name="Schnurer A."/>
            <person name="Singh A."/>
            <person name="Bi S."/>
            <person name="Qiao W."/>
            <person name="Westerholm M."/>
        </authorList>
    </citation>
    <scope>NUCLEOTIDE SEQUENCE [LARGE SCALE GENOMIC DNA]</scope>
    <source>
        <strain evidence="1 2">AMB_01</strain>
    </source>
</reference>
<dbReference type="EMBL" id="CP066744">
    <property type="protein sequence ID" value="QQK08571.1"/>
    <property type="molecule type" value="Genomic_DNA"/>
</dbReference>
<keyword evidence="2" id="KW-1185">Reference proteome</keyword>
<evidence type="ECO:0000313" key="1">
    <source>
        <dbReference type="EMBL" id="QQK08571.1"/>
    </source>
</evidence>
<name>A0AC61MSN6_9FIRM</name>
<protein>
    <submittedName>
        <fullName evidence="1">YcxB family protein</fullName>
    </submittedName>
</protein>
<sequence>MSNQVLFENKYDFDDKSLKKYVKTITKGSRISALFVTVAGVIFAIMEYRNNSKIFSAVLGGIAIVGLLAYFITVPRTLKNIRNQENILSEKIIQITFNHMNIFENNKERKVKFGEIVSVLEDDESMYLMVDKTKGVIIKKSGFTKGTFEEFKKFIDKKFIRQQPTTGG</sequence>
<dbReference type="Proteomes" id="UP000595814">
    <property type="component" value="Chromosome"/>
</dbReference>
<accession>A0AC61MSN6</accession>